<accession>A0A649VLB9</accession>
<keyword evidence="1" id="KW-1133">Transmembrane helix</keyword>
<dbReference type="RefSeq" id="YP_010751353.1">
    <property type="nucleotide sequence ID" value="NC_073368.1"/>
</dbReference>
<evidence type="ECO:0000313" key="3">
    <source>
        <dbReference type="Proteomes" id="UP000425388"/>
    </source>
</evidence>
<keyword evidence="3" id="KW-1185">Reference proteome</keyword>
<feature type="transmembrane region" description="Helical" evidence="1">
    <location>
        <begin position="34"/>
        <end position="56"/>
    </location>
</feature>
<keyword evidence="1" id="KW-0472">Membrane</keyword>
<dbReference type="KEGG" id="vg:80005019"/>
<dbReference type="Proteomes" id="UP000425388">
    <property type="component" value="Segment"/>
</dbReference>
<keyword evidence="1" id="KW-0812">Transmembrane</keyword>
<organism evidence="2 3">
    <name type="scientific">Microbacterium phage Megan</name>
    <dbReference type="NCBI Taxonomy" id="2656551"/>
    <lineage>
        <taxon>Viruses</taxon>
        <taxon>Duplodnaviria</taxon>
        <taxon>Heunggongvirae</taxon>
        <taxon>Uroviricota</taxon>
        <taxon>Caudoviricetes</taxon>
        <taxon>Hodgkinviridae</taxon>
        <taxon>Meganvirus</taxon>
        <taxon>Meganvirus megan</taxon>
    </lineage>
</organism>
<name>A0A649VLB9_9CAUD</name>
<evidence type="ECO:0000313" key="2">
    <source>
        <dbReference type="EMBL" id="QGJ92732.1"/>
    </source>
</evidence>
<dbReference type="GeneID" id="80005019"/>
<sequence>MLACCQPHRERRNVVHVRHTTKGRPMDITINTDVLLSLVGSALAIGVLVGCAMGYYTAASDSRRRKEHA</sequence>
<reference evidence="2 3" key="1">
    <citation type="submission" date="2019-10" db="EMBL/GenBank/DDBJ databases">
        <authorList>
            <person name="Abad L.A."/>
            <person name="AUll H.A."/>
            <person name="Garlena R.A."/>
            <person name="Russell D.A."/>
            <person name="Pope W.H."/>
            <person name="Jacobs-Sera D."/>
            <person name="Hatfull G.F."/>
        </authorList>
    </citation>
    <scope>NUCLEOTIDE SEQUENCE [LARGE SCALE GENOMIC DNA]</scope>
</reference>
<gene>
    <name evidence="2" type="primary">62</name>
    <name evidence="2" type="ORF">PBI_MEGAN_62</name>
</gene>
<proteinExistence type="predicted"/>
<dbReference type="EMBL" id="MN586020">
    <property type="protein sequence ID" value="QGJ92732.1"/>
    <property type="molecule type" value="Genomic_DNA"/>
</dbReference>
<evidence type="ECO:0000256" key="1">
    <source>
        <dbReference type="SAM" id="Phobius"/>
    </source>
</evidence>
<protein>
    <submittedName>
        <fullName evidence="2">Uncharacterized protein</fullName>
    </submittedName>
</protein>